<organism evidence="1 2">
    <name type="scientific">Aspergillus indologenus CBS 114.80</name>
    <dbReference type="NCBI Taxonomy" id="1450541"/>
    <lineage>
        <taxon>Eukaryota</taxon>
        <taxon>Fungi</taxon>
        <taxon>Dikarya</taxon>
        <taxon>Ascomycota</taxon>
        <taxon>Pezizomycotina</taxon>
        <taxon>Eurotiomycetes</taxon>
        <taxon>Eurotiomycetidae</taxon>
        <taxon>Eurotiales</taxon>
        <taxon>Aspergillaceae</taxon>
        <taxon>Aspergillus</taxon>
        <taxon>Aspergillus subgen. Circumdati</taxon>
    </lineage>
</organism>
<sequence>MRREWRTFFPVMSERQGRGEGRGAMMDSFEVLAQRRRQPVTAIDNTAPLVVRACLIHPHPAHEGHKDHGKLATIFDRIGSWLRGVVLFGIDQ</sequence>
<protein>
    <submittedName>
        <fullName evidence="1">Uncharacterized protein</fullName>
    </submittedName>
</protein>
<accession>A0A2V5J405</accession>
<dbReference type="Proteomes" id="UP000248817">
    <property type="component" value="Unassembled WGS sequence"/>
</dbReference>
<proteinExistence type="predicted"/>
<keyword evidence="2" id="KW-1185">Reference proteome</keyword>
<evidence type="ECO:0000313" key="2">
    <source>
        <dbReference type="Proteomes" id="UP000248817"/>
    </source>
</evidence>
<dbReference type="EMBL" id="KZ825463">
    <property type="protein sequence ID" value="PYI36960.1"/>
    <property type="molecule type" value="Genomic_DNA"/>
</dbReference>
<dbReference type="AlphaFoldDB" id="A0A2V5J405"/>
<evidence type="ECO:0000313" key="1">
    <source>
        <dbReference type="EMBL" id="PYI36960.1"/>
    </source>
</evidence>
<reference evidence="1 2" key="1">
    <citation type="submission" date="2018-02" db="EMBL/GenBank/DDBJ databases">
        <title>The genomes of Aspergillus section Nigri reveals drivers in fungal speciation.</title>
        <authorList>
            <consortium name="DOE Joint Genome Institute"/>
            <person name="Vesth T.C."/>
            <person name="Nybo J."/>
            <person name="Theobald S."/>
            <person name="Brandl J."/>
            <person name="Frisvad J.C."/>
            <person name="Nielsen K.F."/>
            <person name="Lyhne E.K."/>
            <person name="Kogle M.E."/>
            <person name="Kuo A."/>
            <person name="Riley R."/>
            <person name="Clum A."/>
            <person name="Nolan M."/>
            <person name="Lipzen A."/>
            <person name="Salamov A."/>
            <person name="Henrissat B."/>
            <person name="Wiebenga A."/>
            <person name="De vries R.P."/>
            <person name="Grigoriev I.V."/>
            <person name="Mortensen U.H."/>
            <person name="Andersen M.R."/>
            <person name="Baker S.E."/>
        </authorList>
    </citation>
    <scope>NUCLEOTIDE SEQUENCE [LARGE SCALE GENOMIC DNA]</scope>
    <source>
        <strain evidence="1 2">CBS 114.80</strain>
    </source>
</reference>
<name>A0A2V5J405_9EURO</name>
<gene>
    <name evidence="1" type="ORF">BP00DRAFT_7795</name>
</gene>